<dbReference type="AlphaFoldDB" id="A0A392MQD9"/>
<protein>
    <submittedName>
        <fullName evidence="1">Uncharacterized protein</fullName>
    </submittedName>
</protein>
<sequence length="102" mass="11314">MARNAAVFRQEGFDGEKVVEEANVLSWKIMKYRSKVWLIFIGKSWGGLGAELAERDGSNRVAIVKLVSYPPAMPLLCYFSSSGSTLYRNLAGVFGCSIVWFA</sequence>
<evidence type="ECO:0000313" key="1">
    <source>
        <dbReference type="EMBL" id="MCH89483.1"/>
    </source>
</evidence>
<gene>
    <name evidence="1" type="ORF">A2U01_0010379</name>
</gene>
<keyword evidence="2" id="KW-1185">Reference proteome</keyword>
<proteinExistence type="predicted"/>
<evidence type="ECO:0000313" key="2">
    <source>
        <dbReference type="Proteomes" id="UP000265520"/>
    </source>
</evidence>
<dbReference type="EMBL" id="LXQA010016235">
    <property type="protein sequence ID" value="MCH89483.1"/>
    <property type="molecule type" value="Genomic_DNA"/>
</dbReference>
<feature type="non-terminal residue" evidence="1">
    <location>
        <position position="102"/>
    </location>
</feature>
<reference evidence="1 2" key="1">
    <citation type="journal article" date="2018" name="Front. Plant Sci.">
        <title>Red Clover (Trifolium pratense) and Zigzag Clover (T. medium) - A Picture of Genomic Similarities and Differences.</title>
        <authorList>
            <person name="Dluhosova J."/>
            <person name="Istvanek J."/>
            <person name="Nedelnik J."/>
            <person name="Repkova J."/>
        </authorList>
    </citation>
    <scope>NUCLEOTIDE SEQUENCE [LARGE SCALE GENOMIC DNA]</scope>
    <source>
        <strain evidence="2">cv. 10/8</strain>
        <tissue evidence="1">Leaf</tissue>
    </source>
</reference>
<dbReference type="Proteomes" id="UP000265520">
    <property type="component" value="Unassembled WGS sequence"/>
</dbReference>
<organism evidence="1 2">
    <name type="scientific">Trifolium medium</name>
    <dbReference type="NCBI Taxonomy" id="97028"/>
    <lineage>
        <taxon>Eukaryota</taxon>
        <taxon>Viridiplantae</taxon>
        <taxon>Streptophyta</taxon>
        <taxon>Embryophyta</taxon>
        <taxon>Tracheophyta</taxon>
        <taxon>Spermatophyta</taxon>
        <taxon>Magnoliopsida</taxon>
        <taxon>eudicotyledons</taxon>
        <taxon>Gunneridae</taxon>
        <taxon>Pentapetalae</taxon>
        <taxon>rosids</taxon>
        <taxon>fabids</taxon>
        <taxon>Fabales</taxon>
        <taxon>Fabaceae</taxon>
        <taxon>Papilionoideae</taxon>
        <taxon>50 kb inversion clade</taxon>
        <taxon>NPAAA clade</taxon>
        <taxon>Hologalegina</taxon>
        <taxon>IRL clade</taxon>
        <taxon>Trifolieae</taxon>
        <taxon>Trifolium</taxon>
    </lineage>
</organism>
<comment type="caution">
    <text evidence="1">The sequence shown here is derived from an EMBL/GenBank/DDBJ whole genome shotgun (WGS) entry which is preliminary data.</text>
</comment>
<name>A0A392MQD9_9FABA</name>
<accession>A0A392MQD9</accession>